<reference evidence="5" key="1">
    <citation type="journal article" date="2020" name="Fungal Divers.">
        <title>Resolving the Mortierellaceae phylogeny through synthesis of multi-gene phylogenetics and phylogenomics.</title>
        <authorList>
            <person name="Vandepol N."/>
            <person name="Liber J."/>
            <person name="Desiro A."/>
            <person name="Na H."/>
            <person name="Kennedy M."/>
            <person name="Barry K."/>
            <person name="Grigoriev I.V."/>
            <person name="Miller A.N."/>
            <person name="O'Donnell K."/>
            <person name="Stajich J.E."/>
            <person name="Bonito G."/>
        </authorList>
    </citation>
    <scope>NUCLEOTIDE SEQUENCE</scope>
    <source>
        <strain evidence="5">MES-2147</strain>
    </source>
</reference>
<keyword evidence="6" id="KW-1185">Reference proteome</keyword>
<dbReference type="Pfam" id="PF24681">
    <property type="entry name" value="Kelch_KLHDC2_KLHL20_DRC7"/>
    <property type="match status" value="1"/>
</dbReference>
<organism evidence="5 6">
    <name type="scientific">Modicella reniformis</name>
    <dbReference type="NCBI Taxonomy" id="1440133"/>
    <lineage>
        <taxon>Eukaryota</taxon>
        <taxon>Fungi</taxon>
        <taxon>Fungi incertae sedis</taxon>
        <taxon>Mucoromycota</taxon>
        <taxon>Mortierellomycotina</taxon>
        <taxon>Mortierellomycetes</taxon>
        <taxon>Mortierellales</taxon>
        <taxon>Mortierellaceae</taxon>
        <taxon>Modicella</taxon>
    </lineage>
</organism>
<feature type="non-terminal residue" evidence="5">
    <location>
        <position position="383"/>
    </location>
</feature>
<dbReference type="Proteomes" id="UP000749646">
    <property type="component" value="Unassembled WGS sequence"/>
</dbReference>
<evidence type="ECO:0000256" key="1">
    <source>
        <dbReference type="ARBA" id="ARBA00022441"/>
    </source>
</evidence>
<evidence type="ECO:0000313" key="5">
    <source>
        <dbReference type="EMBL" id="KAF9925517.1"/>
    </source>
</evidence>
<accession>A0A9P6LRY8</accession>
<keyword evidence="4" id="KW-0812">Transmembrane</keyword>
<dbReference type="Gene3D" id="2.120.10.80">
    <property type="entry name" value="Kelch-type beta propeller"/>
    <property type="match status" value="1"/>
</dbReference>
<protein>
    <submittedName>
        <fullName evidence="5">Uncharacterized protein</fullName>
    </submittedName>
</protein>
<feature type="compositionally biased region" description="Polar residues" evidence="3">
    <location>
        <begin position="353"/>
        <end position="364"/>
    </location>
</feature>
<dbReference type="InterPro" id="IPR011043">
    <property type="entry name" value="Gal_Oxase/kelch_b-propeller"/>
</dbReference>
<evidence type="ECO:0000313" key="6">
    <source>
        <dbReference type="Proteomes" id="UP000749646"/>
    </source>
</evidence>
<dbReference type="AlphaFoldDB" id="A0A9P6LRY8"/>
<evidence type="ECO:0000256" key="3">
    <source>
        <dbReference type="SAM" id="MobiDB-lite"/>
    </source>
</evidence>
<keyword evidence="2" id="KW-0677">Repeat</keyword>
<evidence type="ECO:0000256" key="4">
    <source>
        <dbReference type="SAM" id="Phobius"/>
    </source>
</evidence>
<evidence type="ECO:0000256" key="2">
    <source>
        <dbReference type="ARBA" id="ARBA00022737"/>
    </source>
</evidence>
<keyword evidence="4" id="KW-1133">Transmembrane helix</keyword>
<comment type="caution">
    <text evidence="5">The sequence shown here is derived from an EMBL/GenBank/DDBJ whole genome shotgun (WGS) entry which is preliminary data.</text>
</comment>
<dbReference type="OrthoDB" id="432528at2759"/>
<dbReference type="SUPFAM" id="SSF50965">
    <property type="entry name" value="Galactose oxidase, central domain"/>
    <property type="match status" value="1"/>
</dbReference>
<feature type="compositionally biased region" description="Polar residues" evidence="3">
    <location>
        <begin position="372"/>
        <end position="383"/>
    </location>
</feature>
<dbReference type="PANTHER" id="PTHR46093:SF18">
    <property type="entry name" value="FIBRONECTIN TYPE-III DOMAIN-CONTAINING PROTEIN"/>
    <property type="match status" value="1"/>
</dbReference>
<feature type="region of interest" description="Disordered" evidence="3">
    <location>
        <begin position="268"/>
        <end position="325"/>
    </location>
</feature>
<name>A0A9P6LRY8_9FUNG</name>
<keyword evidence="4" id="KW-0472">Membrane</keyword>
<dbReference type="InterPro" id="IPR015915">
    <property type="entry name" value="Kelch-typ_b-propeller"/>
</dbReference>
<gene>
    <name evidence="5" type="ORF">BGZ65_007699</name>
</gene>
<sequence length="383" mass="41961">MRLNMTSRTYDRLALIKDIQTIDDYAVAWSVSLRKLIYIGGKETPGLKELPYLNMLSYSDKDGWRNITQEVKGRIPASRFGACLLPAFGGSKMVLFGGFVGVSDIYILDVATMTWTRGPDAIGETRAYPACAVSNDQLVVWGGMTGSNPTADLPPLNSTIVFNLKTNKWTSTFSAPTVTSTRIRSTASPTLVPSAFPTEGSSTDDSQLLTGGLSHVIIIVAAVLGVAGLSLAVGAIFLCRMRRKVKQKNSQKSYHNLDDASNKTIAKNVHSRRDPQEPPANHKPVLRGYIPRNPQRCTGQFPLQDFTPEPHAILSSQSPQDPHLPVTAMIRSTTDKTSRDHQGYKYSIHEAMSPSTFPSQTQDQVGRPQQLHFANTGDNDLLN</sequence>
<feature type="transmembrane region" description="Helical" evidence="4">
    <location>
        <begin position="216"/>
        <end position="239"/>
    </location>
</feature>
<feature type="region of interest" description="Disordered" evidence="3">
    <location>
        <begin position="349"/>
        <end position="383"/>
    </location>
</feature>
<proteinExistence type="predicted"/>
<dbReference type="PANTHER" id="PTHR46093">
    <property type="entry name" value="ACYL-COA-BINDING DOMAIN-CONTAINING PROTEIN 5"/>
    <property type="match status" value="1"/>
</dbReference>
<keyword evidence="1" id="KW-0880">Kelch repeat</keyword>
<dbReference type="EMBL" id="JAAAHW010010479">
    <property type="protein sequence ID" value="KAF9925517.1"/>
    <property type="molecule type" value="Genomic_DNA"/>
</dbReference>